<gene>
    <name evidence="4" type="ORF">FXB38_02490</name>
</gene>
<evidence type="ECO:0000256" key="2">
    <source>
        <dbReference type="SAM" id="MobiDB-lite"/>
    </source>
</evidence>
<evidence type="ECO:0000313" key="5">
    <source>
        <dbReference type="Proteomes" id="UP000324853"/>
    </source>
</evidence>
<dbReference type="InterPro" id="IPR011990">
    <property type="entry name" value="TPR-like_helical_dom_sf"/>
</dbReference>
<feature type="compositionally biased region" description="Low complexity" evidence="2">
    <location>
        <begin position="548"/>
        <end position="562"/>
    </location>
</feature>
<dbReference type="SUPFAM" id="SSF81901">
    <property type="entry name" value="HCP-like"/>
    <property type="match status" value="1"/>
</dbReference>
<feature type="transmembrane region" description="Helical" evidence="3">
    <location>
        <begin position="21"/>
        <end position="40"/>
    </location>
</feature>
<proteinExistence type="predicted"/>
<dbReference type="EMBL" id="VSSR01000005">
    <property type="protein sequence ID" value="TYL88008.1"/>
    <property type="molecule type" value="Genomic_DNA"/>
</dbReference>
<reference evidence="4 5" key="1">
    <citation type="submission" date="2019-08" db="EMBL/GenBank/DDBJ databases">
        <title>Bradyrhizobium hipponensis sp. nov., a rhizobium isolated from a Lupinus angustifolius root nodule in Tunisia.</title>
        <authorList>
            <person name="Off K."/>
            <person name="Rejili M."/>
            <person name="Mars M."/>
            <person name="Brachmann A."/>
            <person name="Marin M."/>
        </authorList>
    </citation>
    <scope>NUCLEOTIDE SEQUENCE [LARGE SCALE GENOMIC DNA]</scope>
    <source>
        <strain evidence="4 5">CTAW11</strain>
    </source>
</reference>
<name>A0A5S4X127_9BRAD</name>
<feature type="compositionally biased region" description="Polar residues" evidence="2">
    <location>
        <begin position="512"/>
        <end position="537"/>
    </location>
</feature>
<protein>
    <submittedName>
        <fullName evidence="4">Uncharacterized protein</fullName>
    </submittedName>
</protein>
<keyword evidence="3" id="KW-1133">Transmembrane helix</keyword>
<dbReference type="Proteomes" id="UP000324853">
    <property type="component" value="Unassembled WGS sequence"/>
</dbReference>
<feature type="compositionally biased region" description="Low complexity" evidence="2">
    <location>
        <begin position="375"/>
        <end position="388"/>
    </location>
</feature>
<accession>A0A5S4X127</accession>
<keyword evidence="3" id="KW-0472">Membrane</keyword>
<evidence type="ECO:0000313" key="4">
    <source>
        <dbReference type="EMBL" id="TYL88008.1"/>
    </source>
</evidence>
<evidence type="ECO:0000256" key="1">
    <source>
        <dbReference type="SAM" id="Coils"/>
    </source>
</evidence>
<keyword evidence="3" id="KW-0812">Transmembrane</keyword>
<dbReference type="RefSeq" id="WP_148749186.1">
    <property type="nucleotide sequence ID" value="NZ_VSSR01000005.1"/>
</dbReference>
<dbReference type="AlphaFoldDB" id="A0A5S4X127"/>
<dbReference type="OrthoDB" id="8003401at2"/>
<feature type="coiled-coil region" evidence="1">
    <location>
        <begin position="63"/>
        <end position="93"/>
    </location>
</feature>
<feature type="region of interest" description="Disordered" evidence="2">
    <location>
        <begin position="476"/>
        <end position="562"/>
    </location>
</feature>
<feature type="compositionally biased region" description="Basic and acidic residues" evidence="2">
    <location>
        <begin position="389"/>
        <end position="399"/>
    </location>
</feature>
<comment type="caution">
    <text evidence="4">The sequence shown here is derived from an EMBL/GenBank/DDBJ whole genome shotgun (WGS) entry which is preliminary data.</text>
</comment>
<keyword evidence="5" id="KW-1185">Reference proteome</keyword>
<feature type="region of interest" description="Disordered" evidence="2">
    <location>
        <begin position="346"/>
        <end position="399"/>
    </location>
</feature>
<dbReference type="Gene3D" id="1.25.40.10">
    <property type="entry name" value="Tetratricopeptide repeat domain"/>
    <property type="match status" value="1"/>
</dbReference>
<sequence>MIGSLSGVPRPFRQGRSLGGDVVWTAATAAFLLALLVGFAHGGPRDAIEFGVPAVEAERIRQHEALEQERDRADRLARELASVRAELNAAQLERAHAMGAIELGIRQTHALELERDKVNNLARDLSFLGAELAAARIAASKAMQISAAEPKQEPIVAPGSGTESTTAELASLRSDLDVARSAATEATTALAAEVAGKQALEVELKQQRDRSEGAATELTSVRAELETARTAATDSSKAAAAEATQKQAMEQELKLQRDRSAAAATELVTLRTAASTARAETSDVAKAAAAKSERSVALEKELAQQRDRADAAVKRLASVQAEFEAAQTAVMKTRKTETEQREALERELGQQRDRADELARETVSLTNQRDDARSATGEAARATDAAQAENKKAAVRQRDKSEALLRELTSARKEVEERSAGLAAAYAEILRVTDLNATAAKQNDALAGERKRADDLARELASARAQLADTNGKLAATISSANRPPERTAQERAPVLAPNGEGGGRSREQDTARTVASNPQPTSKPGSSTLQAQTTNRAPPADPGSKVAAAPERSAPASATPRALADEQRLLARATALLRQVDISSARQLLELALARGSAQAAFMLAETYDPPVLESWRARGVAGDRTKARDLYQRAKAGGIDDAEERIKALK</sequence>
<evidence type="ECO:0000256" key="3">
    <source>
        <dbReference type="SAM" id="Phobius"/>
    </source>
</evidence>
<keyword evidence="1" id="KW-0175">Coiled coil</keyword>
<organism evidence="4 5">
    <name type="scientific">Bradyrhizobium cytisi</name>
    <dbReference type="NCBI Taxonomy" id="515489"/>
    <lineage>
        <taxon>Bacteria</taxon>
        <taxon>Pseudomonadati</taxon>
        <taxon>Pseudomonadota</taxon>
        <taxon>Alphaproteobacteria</taxon>
        <taxon>Hyphomicrobiales</taxon>
        <taxon>Nitrobacteraceae</taxon>
        <taxon>Bradyrhizobium</taxon>
    </lineage>
</organism>
<feature type="compositionally biased region" description="Basic and acidic residues" evidence="2">
    <location>
        <begin position="346"/>
        <end position="360"/>
    </location>
</feature>